<protein>
    <submittedName>
        <fullName evidence="13">tRNA nucleotidyltransferase (CCA-adding enzyme)</fullName>
    </submittedName>
</protein>
<feature type="domain" description="Poly A polymerase head" evidence="10">
    <location>
        <begin position="25"/>
        <end position="145"/>
    </location>
</feature>
<dbReference type="InterPro" id="IPR050264">
    <property type="entry name" value="Bact_CCA-adding_enz_type3_sf"/>
</dbReference>
<dbReference type="PANTHER" id="PTHR46173:SF1">
    <property type="entry name" value="CCA TRNA NUCLEOTIDYLTRANSFERASE 1, MITOCHONDRIAL"/>
    <property type="match status" value="1"/>
</dbReference>
<dbReference type="Pfam" id="PF01743">
    <property type="entry name" value="PolyA_pol"/>
    <property type="match status" value="1"/>
</dbReference>
<dbReference type="InterPro" id="IPR032828">
    <property type="entry name" value="PolyA_RNA-bd"/>
</dbReference>
<evidence type="ECO:0000256" key="3">
    <source>
        <dbReference type="ARBA" id="ARBA00022694"/>
    </source>
</evidence>
<keyword evidence="4" id="KW-0548">Nucleotidyltransferase</keyword>
<sequence length="404" mass="45127">MTKQITLPEDVNALLQTLNDGGYEAYIVGGCVRDSILGRIPQDWDITTSALPEQTKALFSHTFDTGIQHGTITVVLNKTNYEITTYRIDGDYADGRHPDEVSFTSNLEEDLLRRDFTMNAIAYHPAEGFRDPFGGQEDISRSLIRGVGEPAKRFQEDALRMLRCVRFAAQLGFQVDDATYTALQENAALIEKISVERIHEELDKLWKSPFPEKLSLLLSSGLLPHIDGLLDKRLTALGETLVPQLKAAPVSAPLRWTLVLQSFMEAEAKTFCKKLKFDNATAKQIQTYLRHLSQPIPQTPYEVRKLAGILGMELTENLFILQEILQDKAAVATAREILAKVLADGDCLNLKMLEMDGKALMDAGIPAGKAVGETLGLLLEDVLHEPEHNKREYLLEKALKLQQK</sequence>
<evidence type="ECO:0000259" key="12">
    <source>
        <dbReference type="Pfam" id="PF13735"/>
    </source>
</evidence>
<keyword evidence="3" id="KW-0819">tRNA processing</keyword>
<dbReference type="GO" id="GO:0046872">
    <property type="term" value="F:metal ion binding"/>
    <property type="evidence" value="ECO:0007669"/>
    <property type="project" value="UniProtKB-KW"/>
</dbReference>
<evidence type="ECO:0000256" key="8">
    <source>
        <dbReference type="ARBA" id="ARBA00022884"/>
    </source>
</evidence>
<dbReference type="AlphaFoldDB" id="A0A1M6WQW3"/>
<dbReference type="Proteomes" id="UP000183975">
    <property type="component" value="Unassembled WGS sequence"/>
</dbReference>
<evidence type="ECO:0000259" key="11">
    <source>
        <dbReference type="Pfam" id="PF12627"/>
    </source>
</evidence>
<keyword evidence="6" id="KW-0547">Nucleotide-binding</keyword>
<dbReference type="GO" id="GO:0000049">
    <property type="term" value="F:tRNA binding"/>
    <property type="evidence" value="ECO:0007669"/>
    <property type="project" value="TreeGrafter"/>
</dbReference>
<comment type="cofactor">
    <cofactor evidence="1">
        <name>Mg(2+)</name>
        <dbReference type="ChEBI" id="CHEBI:18420"/>
    </cofactor>
</comment>
<feature type="domain" description="CCA-adding enzyme C-terminal" evidence="12">
    <location>
        <begin position="255"/>
        <end position="398"/>
    </location>
</feature>
<keyword evidence="5" id="KW-0479">Metal-binding</keyword>
<keyword evidence="2 9" id="KW-0808">Transferase</keyword>
<reference evidence="13 14" key="1">
    <citation type="submission" date="2016-11" db="EMBL/GenBank/DDBJ databases">
        <authorList>
            <person name="Jaros S."/>
            <person name="Januszkiewicz K."/>
            <person name="Wedrychowicz H."/>
        </authorList>
    </citation>
    <scope>NUCLEOTIDE SEQUENCE [LARGE SCALE GENOMIC DNA]</scope>
    <source>
        <strain evidence="13 14">DSM 14214</strain>
    </source>
</reference>
<organism evidence="13 14">
    <name type="scientific">Anaerotignum lactatifermentans DSM 14214</name>
    <dbReference type="NCBI Taxonomy" id="1121323"/>
    <lineage>
        <taxon>Bacteria</taxon>
        <taxon>Bacillati</taxon>
        <taxon>Bacillota</taxon>
        <taxon>Clostridia</taxon>
        <taxon>Lachnospirales</taxon>
        <taxon>Anaerotignaceae</taxon>
        <taxon>Anaerotignum</taxon>
    </lineage>
</organism>
<proteinExistence type="inferred from homology"/>
<dbReference type="GO" id="GO:0008033">
    <property type="term" value="P:tRNA processing"/>
    <property type="evidence" value="ECO:0007669"/>
    <property type="project" value="UniProtKB-KW"/>
</dbReference>
<evidence type="ECO:0000256" key="1">
    <source>
        <dbReference type="ARBA" id="ARBA00001946"/>
    </source>
</evidence>
<dbReference type="Pfam" id="PF13735">
    <property type="entry name" value="tRNA_NucTran2_2"/>
    <property type="match status" value="1"/>
</dbReference>
<evidence type="ECO:0000256" key="5">
    <source>
        <dbReference type="ARBA" id="ARBA00022723"/>
    </source>
</evidence>
<accession>A0A1M6WQW3</accession>
<dbReference type="GO" id="GO:0016779">
    <property type="term" value="F:nucleotidyltransferase activity"/>
    <property type="evidence" value="ECO:0007669"/>
    <property type="project" value="UniProtKB-KW"/>
</dbReference>
<dbReference type="Gene3D" id="3.30.460.10">
    <property type="entry name" value="Beta Polymerase, domain 2"/>
    <property type="match status" value="1"/>
</dbReference>
<dbReference type="InterPro" id="IPR032810">
    <property type="entry name" value="CCA-adding_enz_C"/>
</dbReference>
<dbReference type="NCBIfam" id="NF009814">
    <property type="entry name" value="PRK13299.1"/>
    <property type="match status" value="1"/>
</dbReference>
<dbReference type="CDD" id="cd05398">
    <property type="entry name" value="NT_ClassII-CCAase"/>
    <property type="match status" value="1"/>
</dbReference>
<dbReference type="Gene3D" id="1.10.246.80">
    <property type="match status" value="1"/>
</dbReference>
<gene>
    <name evidence="13" type="ORF">SAMN02745138_02637</name>
</gene>
<dbReference type="GO" id="GO:0000166">
    <property type="term" value="F:nucleotide binding"/>
    <property type="evidence" value="ECO:0007669"/>
    <property type="project" value="UniProtKB-KW"/>
</dbReference>
<dbReference type="InterPro" id="IPR043519">
    <property type="entry name" value="NT_sf"/>
</dbReference>
<dbReference type="PANTHER" id="PTHR46173">
    <property type="entry name" value="CCA TRNA NUCLEOTIDYLTRANSFERASE 1, MITOCHONDRIAL"/>
    <property type="match status" value="1"/>
</dbReference>
<dbReference type="SUPFAM" id="SSF81891">
    <property type="entry name" value="Poly A polymerase C-terminal region-like"/>
    <property type="match status" value="1"/>
</dbReference>
<evidence type="ECO:0000256" key="9">
    <source>
        <dbReference type="RuleBase" id="RU003953"/>
    </source>
</evidence>
<keyword evidence="8 9" id="KW-0694">RNA-binding</keyword>
<dbReference type="Pfam" id="PF12627">
    <property type="entry name" value="PolyA_pol_RNAbd"/>
    <property type="match status" value="1"/>
</dbReference>
<evidence type="ECO:0000256" key="4">
    <source>
        <dbReference type="ARBA" id="ARBA00022695"/>
    </source>
</evidence>
<comment type="similarity">
    <text evidence="9">Belongs to the tRNA nucleotidyltransferase/poly(A) polymerase family.</text>
</comment>
<dbReference type="EMBL" id="FRAH01000056">
    <property type="protein sequence ID" value="SHK95979.1"/>
    <property type="molecule type" value="Genomic_DNA"/>
</dbReference>
<evidence type="ECO:0000256" key="6">
    <source>
        <dbReference type="ARBA" id="ARBA00022741"/>
    </source>
</evidence>
<feature type="domain" description="tRNA nucleotidyltransferase/poly(A) polymerase RNA and SrmB- binding" evidence="11">
    <location>
        <begin position="172"/>
        <end position="226"/>
    </location>
</feature>
<keyword evidence="7" id="KW-0460">Magnesium</keyword>
<evidence type="ECO:0000313" key="13">
    <source>
        <dbReference type="EMBL" id="SHK95979.1"/>
    </source>
</evidence>
<dbReference type="OrthoDB" id="9805698at2"/>
<evidence type="ECO:0000313" key="14">
    <source>
        <dbReference type="Proteomes" id="UP000183975"/>
    </source>
</evidence>
<evidence type="ECO:0000256" key="2">
    <source>
        <dbReference type="ARBA" id="ARBA00022679"/>
    </source>
</evidence>
<keyword evidence="14" id="KW-1185">Reference proteome</keyword>
<evidence type="ECO:0000256" key="7">
    <source>
        <dbReference type="ARBA" id="ARBA00022842"/>
    </source>
</evidence>
<name>A0A1M6WQW3_9FIRM</name>
<dbReference type="RefSeq" id="WP_072852510.1">
    <property type="nucleotide sequence ID" value="NZ_FRAH01000056.1"/>
</dbReference>
<evidence type="ECO:0000259" key="10">
    <source>
        <dbReference type="Pfam" id="PF01743"/>
    </source>
</evidence>
<dbReference type="InterPro" id="IPR002646">
    <property type="entry name" value="PolA_pol_head_dom"/>
</dbReference>
<dbReference type="Gene3D" id="1.10.3090.10">
    <property type="entry name" value="cca-adding enzyme, domain 2"/>
    <property type="match status" value="1"/>
</dbReference>
<dbReference type="SUPFAM" id="SSF81301">
    <property type="entry name" value="Nucleotidyltransferase"/>
    <property type="match status" value="1"/>
</dbReference>